<feature type="non-terminal residue" evidence="3">
    <location>
        <position position="1"/>
    </location>
</feature>
<dbReference type="Pfam" id="PF13812">
    <property type="entry name" value="PPR_3"/>
    <property type="match status" value="2"/>
</dbReference>
<dbReference type="Pfam" id="PF13041">
    <property type="entry name" value="PPR_2"/>
    <property type="match status" value="1"/>
</dbReference>
<sequence>VYVFPTVQLHSSCSFKTSKILPAHTFVSGQQSTGSKVSRDGAFLFKQSLQGHIHDALHLGDTKMAINLLSHLGSMEGSLESEDCMFLLEYCWSFPDPEFALELWRFIDERNLNIKQSGYLYILRALSKGGYLDEALYLLKLQGENSSKKPGLYMCDTFLNGCSKYCSLIHATSCLELMETKCIGKSELTYIELMKLAVYKHNISALKQVWEEYSKFFPPSILSFRNLVRSLCGMRDSVEANEALQKMILVVLKKRSNLQLSKNSRFRPLKVRIPVPFKAFNEPGTEVLSKKDGTRGLREAAGPHISQMDVLSVPPCKFGEPITIGEWDILNQSQKYKIDFGNLILHDHENVNKVESHLLTDGRKYVVQTSKEITATGLSCNRKTFCRKHPSSTFSGLNEHFTAGGRYKMEALSKIGSSKQISYLPALYMLRKSFNDVIYIAASTRNYDLAERLFLQMHMLGLKPSQGTYNAFLKAVILVRGVIHGMKVVKDMMNKKVKANSFTYAILAVGYSKNLQLDLAEEMLEQMVGKRRKYIYPFNSLLGACCIMDEPERAVRVLARMKLVEMKPNLSTYELMFYLFGHVNAPYERGDQLSQEVVSKRIAAIEMDMARNGVEHSQTSMRNLLKAFGAEGMIKEVVQYFHIAEDLFNGRDVPLLGTSIYNVVLHALVQAKEWEMAIDIFERMKSFGIKPNAETYTIMIDCCTLNRDLVSARGLMATMLQHGYKHHVRTYTSILK</sequence>
<organism evidence="3 4">
    <name type="scientific">Taxus chinensis</name>
    <name type="common">Chinese yew</name>
    <name type="synonym">Taxus wallichiana var. chinensis</name>
    <dbReference type="NCBI Taxonomy" id="29808"/>
    <lineage>
        <taxon>Eukaryota</taxon>
        <taxon>Viridiplantae</taxon>
        <taxon>Streptophyta</taxon>
        <taxon>Embryophyta</taxon>
        <taxon>Tracheophyta</taxon>
        <taxon>Spermatophyta</taxon>
        <taxon>Pinopsida</taxon>
        <taxon>Pinidae</taxon>
        <taxon>Conifers II</taxon>
        <taxon>Cupressales</taxon>
        <taxon>Taxaceae</taxon>
        <taxon>Taxus</taxon>
    </lineage>
</organism>
<dbReference type="AlphaFoldDB" id="A0AA38CI54"/>
<keyword evidence="4" id="KW-1185">Reference proteome</keyword>
<evidence type="ECO:0000256" key="1">
    <source>
        <dbReference type="ARBA" id="ARBA00022737"/>
    </source>
</evidence>
<dbReference type="OMA" id="PLRKFIW"/>
<proteinExistence type="predicted"/>
<dbReference type="NCBIfam" id="TIGR00756">
    <property type="entry name" value="PPR"/>
    <property type="match status" value="1"/>
</dbReference>
<dbReference type="InterPro" id="IPR011990">
    <property type="entry name" value="TPR-like_helical_dom_sf"/>
</dbReference>
<keyword evidence="1" id="KW-0677">Repeat</keyword>
<feature type="non-terminal residue" evidence="3">
    <location>
        <position position="736"/>
    </location>
</feature>
<evidence type="ECO:0000256" key="2">
    <source>
        <dbReference type="PROSITE-ProRule" id="PRU00708"/>
    </source>
</evidence>
<name>A0AA38CI54_TAXCH</name>
<feature type="repeat" description="PPR" evidence="2">
    <location>
        <begin position="657"/>
        <end position="691"/>
    </location>
</feature>
<dbReference type="PANTHER" id="PTHR47859:SF1">
    <property type="entry name" value="PENTATRICOPEPTIDE REPEAT-CONTAINING PROTEIN"/>
    <property type="match status" value="1"/>
</dbReference>
<dbReference type="PROSITE" id="PS51375">
    <property type="entry name" value="PPR"/>
    <property type="match status" value="2"/>
</dbReference>
<accession>A0AA38CI54</accession>
<dbReference type="PANTHER" id="PTHR47859">
    <property type="entry name" value="PENTATRICOPEPTIDE REPEAT-CONTAINING PROTEIN"/>
    <property type="match status" value="1"/>
</dbReference>
<comment type="caution">
    <text evidence="3">The sequence shown here is derived from an EMBL/GenBank/DDBJ whole genome shotgun (WGS) entry which is preliminary data.</text>
</comment>
<feature type="repeat" description="PPR" evidence="2">
    <location>
        <begin position="692"/>
        <end position="726"/>
    </location>
</feature>
<dbReference type="InterPro" id="IPR002885">
    <property type="entry name" value="PPR_rpt"/>
</dbReference>
<dbReference type="Pfam" id="PF01535">
    <property type="entry name" value="PPR"/>
    <property type="match status" value="1"/>
</dbReference>
<evidence type="ECO:0000313" key="3">
    <source>
        <dbReference type="EMBL" id="KAH9297348.1"/>
    </source>
</evidence>
<dbReference type="Proteomes" id="UP000824469">
    <property type="component" value="Unassembled WGS sequence"/>
</dbReference>
<evidence type="ECO:0008006" key="5">
    <source>
        <dbReference type="Google" id="ProtNLM"/>
    </source>
</evidence>
<reference evidence="3 4" key="1">
    <citation type="journal article" date="2021" name="Nat. Plants">
        <title>The Taxus genome provides insights into paclitaxel biosynthesis.</title>
        <authorList>
            <person name="Xiong X."/>
            <person name="Gou J."/>
            <person name="Liao Q."/>
            <person name="Li Y."/>
            <person name="Zhou Q."/>
            <person name="Bi G."/>
            <person name="Li C."/>
            <person name="Du R."/>
            <person name="Wang X."/>
            <person name="Sun T."/>
            <person name="Guo L."/>
            <person name="Liang H."/>
            <person name="Lu P."/>
            <person name="Wu Y."/>
            <person name="Zhang Z."/>
            <person name="Ro D.K."/>
            <person name="Shang Y."/>
            <person name="Huang S."/>
            <person name="Yan J."/>
        </authorList>
    </citation>
    <scope>NUCLEOTIDE SEQUENCE [LARGE SCALE GENOMIC DNA]</scope>
    <source>
        <strain evidence="3">Ta-2019</strain>
    </source>
</reference>
<dbReference type="EMBL" id="JAHRHJ020000010">
    <property type="protein sequence ID" value="KAH9297348.1"/>
    <property type="molecule type" value="Genomic_DNA"/>
</dbReference>
<protein>
    <recommendedName>
        <fullName evidence="5">Pentatricopeptide repeat-containing protein</fullName>
    </recommendedName>
</protein>
<gene>
    <name evidence="3" type="ORF">KI387_029030</name>
</gene>
<dbReference type="Gene3D" id="1.25.40.10">
    <property type="entry name" value="Tetratricopeptide repeat domain"/>
    <property type="match status" value="4"/>
</dbReference>
<evidence type="ECO:0000313" key="4">
    <source>
        <dbReference type="Proteomes" id="UP000824469"/>
    </source>
</evidence>